<sequence length="54" mass="6188">MATIGLKKFALKISKSFVSNATKEIIHDADEEEKKEKHSHHFHPHEPTLLLEVP</sequence>
<accession>A0AC35G9L3</accession>
<dbReference type="Proteomes" id="UP000887580">
    <property type="component" value="Unplaced"/>
</dbReference>
<proteinExistence type="predicted"/>
<dbReference type="WBParaSite" id="PS1159_v2.g2579.t1">
    <property type="protein sequence ID" value="PS1159_v2.g2579.t1"/>
    <property type="gene ID" value="PS1159_v2.g2579"/>
</dbReference>
<evidence type="ECO:0000313" key="1">
    <source>
        <dbReference type="Proteomes" id="UP000887580"/>
    </source>
</evidence>
<organism evidence="1 2">
    <name type="scientific">Panagrolaimus sp. PS1159</name>
    <dbReference type="NCBI Taxonomy" id="55785"/>
    <lineage>
        <taxon>Eukaryota</taxon>
        <taxon>Metazoa</taxon>
        <taxon>Ecdysozoa</taxon>
        <taxon>Nematoda</taxon>
        <taxon>Chromadorea</taxon>
        <taxon>Rhabditida</taxon>
        <taxon>Tylenchina</taxon>
        <taxon>Panagrolaimomorpha</taxon>
        <taxon>Panagrolaimoidea</taxon>
        <taxon>Panagrolaimidae</taxon>
        <taxon>Panagrolaimus</taxon>
    </lineage>
</organism>
<protein>
    <submittedName>
        <fullName evidence="2">Uncharacterized protein</fullName>
    </submittedName>
</protein>
<evidence type="ECO:0000313" key="2">
    <source>
        <dbReference type="WBParaSite" id="PS1159_v2.g2579.t1"/>
    </source>
</evidence>
<name>A0AC35G9L3_9BILA</name>
<reference evidence="2" key="1">
    <citation type="submission" date="2022-11" db="UniProtKB">
        <authorList>
            <consortium name="WormBaseParasite"/>
        </authorList>
    </citation>
    <scope>IDENTIFICATION</scope>
</reference>